<sequence>MTVLDEFRLDGSVALVTGAAGGLGSAFAAAMAEAGADVVVADLDESGAQAVADDLEDETEAETLALEVDVTDEAAVEGMVEATLDRFGRLDAAFANAGIGELERPVEHYEMAQWDRIVDVNLRGVWLTDLYAARAMAEQESGGSIVNTASVYGLVGSDAMGYNPAYAASKGGVVNLTRTLGAEWAPEIRVNAIAPSHARTNIGGGYLDEDSRVGQDIEEDIVENTPADRIAEPEALQGMALFLASEAARYCTGYTYAVDGGWLAR</sequence>
<dbReference type="PRINTS" id="PR00081">
    <property type="entry name" value="GDHRDH"/>
</dbReference>
<dbReference type="SUPFAM" id="SSF51735">
    <property type="entry name" value="NAD(P)-binding Rossmann-fold domains"/>
    <property type="match status" value="1"/>
</dbReference>
<keyword evidence="3" id="KW-1185">Reference proteome</keyword>
<proteinExistence type="inferred from homology"/>
<dbReference type="GO" id="GO:0016616">
    <property type="term" value="F:oxidoreductase activity, acting on the CH-OH group of donors, NAD or NADP as acceptor"/>
    <property type="evidence" value="ECO:0007669"/>
    <property type="project" value="TreeGrafter"/>
</dbReference>
<reference evidence="3" key="1">
    <citation type="submission" date="2016-10" db="EMBL/GenBank/DDBJ databases">
        <authorList>
            <person name="Varghese N."/>
            <person name="Submissions S."/>
        </authorList>
    </citation>
    <scope>NUCLEOTIDE SEQUENCE [LARGE SCALE GENOMIC DNA]</scope>
    <source>
        <strain evidence="3">IBRC-M 10760</strain>
    </source>
</reference>
<dbReference type="EMBL" id="FNBK01000002">
    <property type="protein sequence ID" value="SDE87292.1"/>
    <property type="molecule type" value="Genomic_DNA"/>
</dbReference>
<dbReference type="InterPro" id="IPR002347">
    <property type="entry name" value="SDR_fam"/>
</dbReference>
<dbReference type="STRING" id="660518.SAMN05216218_10234"/>
<gene>
    <name evidence="2" type="ORF">SAMN05216218_10234</name>
</gene>
<dbReference type="PANTHER" id="PTHR42760">
    <property type="entry name" value="SHORT-CHAIN DEHYDROGENASES/REDUCTASES FAMILY MEMBER"/>
    <property type="match status" value="1"/>
</dbReference>
<dbReference type="Pfam" id="PF13561">
    <property type="entry name" value="adh_short_C2"/>
    <property type="match status" value="1"/>
</dbReference>
<accession>A0A1G7GGK2</accession>
<dbReference type="InterPro" id="IPR036291">
    <property type="entry name" value="NAD(P)-bd_dom_sf"/>
</dbReference>
<dbReference type="PRINTS" id="PR00080">
    <property type="entry name" value="SDRFAMILY"/>
</dbReference>
<organism evidence="2 3">
    <name type="scientific">Halorientalis regularis</name>
    <dbReference type="NCBI Taxonomy" id="660518"/>
    <lineage>
        <taxon>Archaea</taxon>
        <taxon>Methanobacteriati</taxon>
        <taxon>Methanobacteriota</taxon>
        <taxon>Stenosarchaea group</taxon>
        <taxon>Halobacteria</taxon>
        <taxon>Halobacteriales</taxon>
        <taxon>Haloarculaceae</taxon>
        <taxon>Halorientalis</taxon>
    </lineage>
</organism>
<dbReference type="Gene3D" id="3.40.50.720">
    <property type="entry name" value="NAD(P)-binding Rossmann-like Domain"/>
    <property type="match status" value="1"/>
</dbReference>
<dbReference type="Proteomes" id="UP000199076">
    <property type="component" value="Unassembled WGS sequence"/>
</dbReference>
<comment type="similarity">
    <text evidence="1">Belongs to the short-chain dehydrogenases/reductases (SDR) family.</text>
</comment>
<dbReference type="FunFam" id="3.40.50.720:FF:000084">
    <property type="entry name" value="Short-chain dehydrogenase reductase"/>
    <property type="match status" value="1"/>
</dbReference>
<evidence type="ECO:0000313" key="3">
    <source>
        <dbReference type="Proteomes" id="UP000199076"/>
    </source>
</evidence>
<evidence type="ECO:0000256" key="1">
    <source>
        <dbReference type="ARBA" id="ARBA00006484"/>
    </source>
</evidence>
<protein>
    <submittedName>
        <fullName evidence="2">NAD(P)-dependent dehydrogenase, short-chain alcohol dehydrogenase family</fullName>
    </submittedName>
</protein>
<name>A0A1G7GGK2_9EURY</name>
<dbReference type="PANTHER" id="PTHR42760:SF124">
    <property type="entry name" value="SHORT-CHAIN DEHYDROGENASE_REDUCTASE"/>
    <property type="match status" value="1"/>
</dbReference>
<dbReference type="RefSeq" id="WP_092687591.1">
    <property type="nucleotide sequence ID" value="NZ_FNBK01000002.1"/>
</dbReference>
<evidence type="ECO:0000313" key="2">
    <source>
        <dbReference type="EMBL" id="SDE87292.1"/>
    </source>
</evidence>
<dbReference type="AlphaFoldDB" id="A0A1G7GGK2"/>
<dbReference type="OrthoDB" id="7442at2157"/>